<proteinExistence type="predicted"/>
<keyword evidence="1" id="KW-1133">Transmembrane helix</keyword>
<protein>
    <submittedName>
        <fullName evidence="2">Unnamed protein product</fullName>
    </submittedName>
</protein>
<evidence type="ECO:0000256" key="1">
    <source>
        <dbReference type="SAM" id="Phobius"/>
    </source>
</evidence>
<keyword evidence="1" id="KW-0472">Membrane</keyword>
<dbReference type="Proteomes" id="UP001165205">
    <property type="component" value="Unassembled WGS sequence"/>
</dbReference>
<accession>A0AAN4YMK5</accession>
<name>A0AAN4YMK5_ASPOZ</name>
<evidence type="ECO:0000313" key="2">
    <source>
        <dbReference type="EMBL" id="GMG30782.1"/>
    </source>
</evidence>
<dbReference type="AlphaFoldDB" id="A0AAN4YMK5"/>
<evidence type="ECO:0000313" key="3">
    <source>
        <dbReference type="Proteomes" id="UP001165205"/>
    </source>
</evidence>
<sequence>MLEPGGWGICVIKRYETVAYRLKLTLYAMIGNVFVDLGSGLLLYRRRQDCRKLIDIKMSGEMQQYAQLSRLNHWLVHSNRQRSAWSFRNLFSWWSLSDKIIFSISESMPYMTTSAEL</sequence>
<dbReference type="EMBL" id="BSYA01000075">
    <property type="protein sequence ID" value="GMG30782.1"/>
    <property type="molecule type" value="Genomic_DNA"/>
</dbReference>
<gene>
    <name evidence="2" type="ORF">Aory04_000678900</name>
</gene>
<feature type="transmembrane region" description="Helical" evidence="1">
    <location>
        <begin position="24"/>
        <end position="44"/>
    </location>
</feature>
<reference evidence="2" key="1">
    <citation type="submission" date="2023-04" db="EMBL/GenBank/DDBJ databases">
        <title>Aspergillus oryzae NBRC 4228.</title>
        <authorList>
            <person name="Ichikawa N."/>
            <person name="Sato H."/>
            <person name="Tonouchi N."/>
        </authorList>
    </citation>
    <scope>NUCLEOTIDE SEQUENCE</scope>
    <source>
        <strain evidence="2">NBRC 4228</strain>
    </source>
</reference>
<comment type="caution">
    <text evidence="2">The sequence shown here is derived from an EMBL/GenBank/DDBJ whole genome shotgun (WGS) entry which is preliminary data.</text>
</comment>
<keyword evidence="1" id="KW-0812">Transmembrane</keyword>
<organism evidence="2 3">
    <name type="scientific">Aspergillus oryzae</name>
    <name type="common">Yellow koji mold</name>
    <dbReference type="NCBI Taxonomy" id="5062"/>
    <lineage>
        <taxon>Eukaryota</taxon>
        <taxon>Fungi</taxon>
        <taxon>Dikarya</taxon>
        <taxon>Ascomycota</taxon>
        <taxon>Pezizomycotina</taxon>
        <taxon>Eurotiomycetes</taxon>
        <taxon>Eurotiomycetidae</taxon>
        <taxon>Eurotiales</taxon>
        <taxon>Aspergillaceae</taxon>
        <taxon>Aspergillus</taxon>
        <taxon>Aspergillus subgen. Circumdati</taxon>
    </lineage>
</organism>